<proteinExistence type="predicted"/>
<keyword evidence="2" id="KW-0472">Membrane</keyword>
<dbReference type="EMBL" id="HBGH01016587">
    <property type="protein sequence ID" value="CAD9237076.1"/>
    <property type="molecule type" value="Transcribed_RNA"/>
</dbReference>
<feature type="transmembrane region" description="Helical" evidence="2">
    <location>
        <begin position="254"/>
        <end position="274"/>
    </location>
</feature>
<feature type="transmembrane region" description="Helical" evidence="2">
    <location>
        <begin position="326"/>
        <end position="343"/>
    </location>
</feature>
<reference evidence="4" key="1">
    <citation type="submission" date="2021-01" db="EMBL/GenBank/DDBJ databases">
        <authorList>
            <person name="Corre E."/>
            <person name="Pelletier E."/>
            <person name="Niang G."/>
            <person name="Scheremetjew M."/>
            <person name="Finn R."/>
            <person name="Kale V."/>
            <person name="Holt S."/>
            <person name="Cochrane G."/>
            <person name="Meng A."/>
            <person name="Brown T."/>
            <person name="Cohen L."/>
        </authorList>
    </citation>
    <scope>NUCLEOTIDE SEQUENCE</scope>
    <source>
        <strain evidence="4">SAG 36.94</strain>
    </source>
</reference>
<gene>
    <name evidence="4" type="ORF">CCAE0312_LOCUS9173</name>
</gene>
<name>A0A7S1TIH8_9RHOD</name>
<feature type="transmembrane region" description="Helical" evidence="2">
    <location>
        <begin position="294"/>
        <end position="314"/>
    </location>
</feature>
<sequence>MCGILGVWIVCGCLWVMVSGEGWESRWNEGGRTLLADDGGNAHDRIAKLRSELDDLRGKYRSLDFEKGVASRALQQRRAQKQKQEAELKNGESDAEHAASALEELRSKQGGSLNDELVEMEKTQKELEDGLAKMRKESAELDMKKQELLKKLELSGLDHYFDAYSKELNPVLKGVVIKSSEVITPFLHSITFVADTNNRLVEHVSSEIDSMVHLNVKQSPFISGLLFYCIILIPVLPLSMLVVQIIKTTINLTVSHFVLFGSVYLFLLSLLFGVSSLFTSGEPTDLFRRRHGGLFIFSMLFLSFLYVMYVLLIAMQSLSSKNSRDSSQLVAVIVVGLHFFWFAWKPSILDQEIRILPFAYYIYATMLGFIIYERTERLHLLSKLEDPGLRKTGTEWARVTENFVVRLREFTARLVSPPRGRKTRR</sequence>
<keyword evidence="2" id="KW-1133">Transmembrane helix</keyword>
<evidence type="ECO:0000256" key="1">
    <source>
        <dbReference type="SAM" id="Coils"/>
    </source>
</evidence>
<feature type="transmembrane region" description="Helical" evidence="2">
    <location>
        <begin position="221"/>
        <end position="242"/>
    </location>
</feature>
<evidence type="ECO:0000313" key="4">
    <source>
        <dbReference type="EMBL" id="CAD9237076.1"/>
    </source>
</evidence>
<keyword evidence="2" id="KW-0812">Transmembrane</keyword>
<protein>
    <submittedName>
        <fullName evidence="4">Uncharacterized protein</fullName>
    </submittedName>
</protein>
<feature type="signal peptide" evidence="3">
    <location>
        <begin position="1"/>
        <end position="20"/>
    </location>
</feature>
<accession>A0A7S1TIH8</accession>
<keyword evidence="3" id="KW-0732">Signal</keyword>
<feature type="transmembrane region" description="Helical" evidence="2">
    <location>
        <begin position="355"/>
        <end position="372"/>
    </location>
</feature>
<evidence type="ECO:0000256" key="3">
    <source>
        <dbReference type="SAM" id="SignalP"/>
    </source>
</evidence>
<evidence type="ECO:0000256" key="2">
    <source>
        <dbReference type="SAM" id="Phobius"/>
    </source>
</evidence>
<keyword evidence="1" id="KW-0175">Coiled coil</keyword>
<organism evidence="4">
    <name type="scientific">Compsopogon caeruleus</name>
    <dbReference type="NCBI Taxonomy" id="31354"/>
    <lineage>
        <taxon>Eukaryota</taxon>
        <taxon>Rhodophyta</taxon>
        <taxon>Compsopogonophyceae</taxon>
        <taxon>Compsopogonales</taxon>
        <taxon>Compsopogonaceae</taxon>
        <taxon>Compsopogon</taxon>
    </lineage>
</organism>
<dbReference type="AlphaFoldDB" id="A0A7S1TIH8"/>
<feature type="chain" id="PRO_5030633229" evidence="3">
    <location>
        <begin position="21"/>
        <end position="425"/>
    </location>
</feature>
<feature type="coiled-coil region" evidence="1">
    <location>
        <begin position="46"/>
        <end position="151"/>
    </location>
</feature>